<reference evidence="2 3" key="1">
    <citation type="submission" date="2014-04" db="EMBL/GenBank/DDBJ databases">
        <title>Genome evolution of avian class.</title>
        <authorList>
            <person name="Zhang G."/>
            <person name="Li C."/>
        </authorList>
    </citation>
    <scope>NUCLEOTIDE SEQUENCE [LARGE SCALE GENOMIC DNA]</scope>
    <source>
        <strain evidence="2">BGI_N328</strain>
    </source>
</reference>
<dbReference type="SUPFAM" id="SSF48371">
    <property type="entry name" value="ARM repeat"/>
    <property type="match status" value="1"/>
</dbReference>
<dbReference type="InterPro" id="IPR055406">
    <property type="entry name" value="HEAT_Maestro"/>
</dbReference>
<dbReference type="EMBL" id="KK634254">
    <property type="protein sequence ID" value="KFV57468.1"/>
    <property type="molecule type" value="Genomic_DNA"/>
</dbReference>
<name>A0A093HSC3_GAVST</name>
<dbReference type="PANTHER" id="PTHR23120">
    <property type="entry name" value="MAESTRO-RELATED HEAT DOMAIN-CONTAINING"/>
    <property type="match status" value="1"/>
</dbReference>
<feature type="domain" description="Maestro/Maestro-like HEAT-repeats" evidence="1">
    <location>
        <begin position="2"/>
        <end position="109"/>
    </location>
</feature>
<dbReference type="Pfam" id="PF23227">
    <property type="entry name" value="HEAT_MROH2B_C"/>
    <property type="match status" value="1"/>
</dbReference>
<dbReference type="AlphaFoldDB" id="A0A093HSC3"/>
<dbReference type="Proteomes" id="UP000054313">
    <property type="component" value="Unassembled WGS sequence"/>
</dbReference>
<organism evidence="2 3">
    <name type="scientific">Gavia stellata</name>
    <name type="common">Red-throated diver</name>
    <name type="synonym">Colymbus stellatus</name>
    <dbReference type="NCBI Taxonomy" id="37040"/>
    <lineage>
        <taxon>Eukaryota</taxon>
        <taxon>Metazoa</taxon>
        <taxon>Chordata</taxon>
        <taxon>Craniata</taxon>
        <taxon>Vertebrata</taxon>
        <taxon>Euteleostomi</taxon>
        <taxon>Archelosauria</taxon>
        <taxon>Archosauria</taxon>
        <taxon>Dinosauria</taxon>
        <taxon>Saurischia</taxon>
        <taxon>Theropoda</taxon>
        <taxon>Coelurosauria</taxon>
        <taxon>Aves</taxon>
        <taxon>Neognathae</taxon>
        <taxon>Neoaves</taxon>
        <taxon>Aequornithes</taxon>
        <taxon>Gaviiformes</taxon>
        <taxon>Gaviidae</taxon>
        <taxon>Gavia</taxon>
    </lineage>
</organism>
<proteinExistence type="predicted"/>
<sequence length="109" mass="12607">RMQVLLPGMMEVLQGDNEYIKMKALVVFQNVMGHLNMKEASPIAVQLAEELPPLFHEENSELREVSISLFRDLMKTVVGRNKRQMKKKVRMSLVPLFFRMSDETQSVAK</sequence>
<dbReference type="PANTHER" id="PTHR23120:SF42">
    <property type="entry name" value="MAESTRO HEAT-LIKE REPEAT FAMILY MEMBER 3"/>
    <property type="match status" value="1"/>
</dbReference>
<accession>A0A093HSC3</accession>
<protein>
    <recommendedName>
        <fullName evidence="1">Maestro/Maestro-like HEAT-repeats domain-containing protein</fullName>
    </recommendedName>
</protein>
<evidence type="ECO:0000313" key="3">
    <source>
        <dbReference type="Proteomes" id="UP000054313"/>
    </source>
</evidence>
<feature type="non-terminal residue" evidence="2">
    <location>
        <position position="109"/>
    </location>
</feature>
<keyword evidence="3" id="KW-1185">Reference proteome</keyword>
<evidence type="ECO:0000259" key="1">
    <source>
        <dbReference type="Pfam" id="PF23227"/>
    </source>
</evidence>
<dbReference type="InterPro" id="IPR045206">
    <property type="entry name" value="Maestro_heat-like_prot"/>
</dbReference>
<feature type="non-terminal residue" evidence="2">
    <location>
        <position position="1"/>
    </location>
</feature>
<evidence type="ECO:0000313" key="2">
    <source>
        <dbReference type="EMBL" id="KFV57468.1"/>
    </source>
</evidence>
<dbReference type="InterPro" id="IPR016024">
    <property type="entry name" value="ARM-type_fold"/>
</dbReference>
<gene>
    <name evidence="2" type="ORF">N328_08016</name>
</gene>
<dbReference type="GO" id="GO:0005737">
    <property type="term" value="C:cytoplasm"/>
    <property type="evidence" value="ECO:0007669"/>
    <property type="project" value="TreeGrafter"/>
</dbReference>